<accession>A0A917GGS0</accession>
<proteinExistence type="predicted"/>
<comment type="caution">
    <text evidence="1">The sequence shown here is derived from an EMBL/GenBank/DDBJ whole genome shotgun (WGS) entry which is preliminary data.</text>
</comment>
<reference evidence="1" key="1">
    <citation type="journal article" date="2014" name="Int. J. Syst. Evol. Microbiol.">
        <title>Complete genome sequence of Corynebacterium casei LMG S-19264T (=DSM 44701T), isolated from a smear-ripened cheese.</title>
        <authorList>
            <consortium name="US DOE Joint Genome Institute (JGI-PGF)"/>
            <person name="Walter F."/>
            <person name="Albersmeier A."/>
            <person name="Kalinowski J."/>
            <person name="Ruckert C."/>
        </authorList>
    </citation>
    <scope>NUCLEOTIDE SEQUENCE</scope>
    <source>
        <strain evidence="1">CGMCC 1.12187</strain>
    </source>
</reference>
<gene>
    <name evidence="1" type="ORF">GCM10011374_04760</name>
</gene>
<keyword evidence="2" id="KW-1185">Reference proteome</keyword>
<reference evidence="1" key="2">
    <citation type="submission" date="2020-09" db="EMBL/GenBank/DDBJ databases">
        <authorList>
            <person name="Sun Q."/>
            <person name="Zhou Y."/>
        </authorList>
    </citation>
    <scope>NUCLEOTIDE SEQUENCE</scope>
    <source>
        <strain evidence="1">CGMCC 1.12187</strain>
    </source>
</reference>
<evidence type="ECO:0000313" key="1">
    <source>
        <dbReference type="EMBL" id="GGG45544.1"/>
    </source>
</evidence>
<protein>
    <submittedName>
        <fullName evidence="1">Uncharacterized protein</fullName>
    </submittedName>
</protein>
<name>A0A917GGS0_9MICC</name>
<evidence type="ECO:0000313" key="2">
    <source>
        <dbReference type="Proteomes" id="UP000638848"/>
    </source>
</evidence>
<dbReference type="EMBL" id="BMEQ01000002">
    <property type="protein sequence ID" value="GGG45544.1"/>
    <property type="molecule type" value="Genomic_DNA"/>
</dbReference>
<dbReference type="Proteomes" id="UP000638848">
    <property type="component" value="Unassembled WGS sequence"/>
</dbReference>
<dbReference type="AlphaFoldDB" id="A0A917GGS0"/>
<organism evidence="1 2">
    <name type="scientific">Kocuria dechangensis</name>
    <dbReference type="NCBI Taxonomy" id="1176249"/>
    <lineage>
        <taxon>Bacteria</taxon>
        <taxon>Bacillati</taxon>
        <taxon>Actinomycetota</taxon>
        <taxon>Actinomycetes</taxon>
        <taxon>Micrococcales</taxon>
        <taxon>Micrococcaceae</taxon>
        <taxon>Kocuria</taxon>
    </lineage>
</organism>
<sequence length="39" mass="4141">MDPDPTAPGSSAPDLDERRLSLLVEIARAVLARAHGTKL</sequence>